<gene>
    <name evidence="1" type="ORF">IC63_09945</name>
</gene>
<organism evidence="1 2">
    <name type="scientific">Paracoccus sphaerophysae</name>
    <dbReference type="NCBI Taxonomy" id="690417"/>
    <lineage>
        <taxon>Bacteria</taxon>
        <taxon>Pseudomonadati</taxon>
        <taxon>Pseudomonadota</taxon>
        <taxon>Alphaproteobacteria</taxon>
        <taxon>Rhodobacterales</taxon>
        <taxon>Paracoccaceae</taxon>
        <taxon>Paracoccus</taxon>
    </lineage>
</organism>
<dbReference type="EMBL" id="JRKS01000028">
    <property type="protein sequence ID" value="KGJ06993.1"/>
    <property type="molecule type" value="Genomic_DNA"/>
</dbReference>
<accession>A0A099F9V5</accession>
<protein>
    <submittedName>
        <fullName evidence="1">Uncharacterized protein</fullName>
    </submittedName>
</protein>
<dbReference type="Proteomes" id="UP000029917">
    <property type="component" value="Unassembled WGS sequence"/>
</dbReference>
<dbReference type="OrthoDB" id="7775930at2"/>
<dbReference type="RefSeq" id="WP_156965427.1">
    <property type="nucleotide sequence ID" value="NZ_JRKS01000028.1"/>
</dbReference>
<dbReference type="AlphaFoldDB" id="A0A099F9V5"/>
<reference evidence="1 2" key="1">
    <citation type="submission" date="2014-09" db="EMBL/GenBank/DDBJ databases">
        <authorList>
            <person name="McGinnis J.M."/>
            <person name="Wolfgang W.J."/>
        </authorList>
    </citation>
    <scope>NUCLEOTIDE SEQUENCE [LARGE SCALE GENOMIC DNA]</scope>
    <source>
        <strain evidence="1 2">HAMBI 3106</strain>
    </source>
</reference>
<proteinExistence type="predicted"/>
<reference evidence="1 2" key="2">
    <citation type="submission" date="2014-10" db="EMBL/GenBank/DDBJ databases">
        <title>Paracoccus sanguinis sp. nov., isolated from clinical specimens of New York State patients.</title>
        <authorList>
            <person name="Mingle L.A."/>
            <person name="Cole J.A."/>
            <person name="Lapierre P."/>
            <person name="Musser K.A."/>
        </authorList>
    </citation>
    <scope>NUCLEOTIDE SEQUENCE [LARGE SCALE GENOMIC DNA]</scope>
    <source>
        <strain evidence="1 2">HAMBI 3106</strain>
    </source>
</reference>
<evidence type="ECO:0000313" key="2">
    <source>
        <dbReference type="Proteomes" id="UP000029917"/>
    </source>
</evidence>
<keyword evidence="2" id="KW-1185">Reference proteome</keyword>
<name>A0A099F9V5_9RHOB</name>
<sequence length="90" mass="9809">MVAGDAESCQSALDHFRGSVARRALTPEEAVACNAQLERLQGLAHAACDGIVASRDWLNELFRLTGGLEVYDRSGRQRVDTGLAHPARRF</sequence>
<comment type="caution">
    <text evidence="1">The sequence shown here is derived from an EMBL/GenBank/DDBJ whole genome shotgun (WGS) entry which is preliminary data.</text>
</comment>
<evidence type="ECO:0000313" key="1">
    <source>
        <dbReference type="EMBL" id="KGJ06993.1"/>
    </source>
</evidence>
<dbReference type="STRING" id="690417.IC63_09945"/>